<dbReference type="EMBL" id="LAZR01035721">
    <property type="protein sequence ID" value="KKL26757.1"/>
    <property type="molecule type" value="Genomic_DNA"/>
</dbReference>
<comment type="caution">
    <text evidence="1">The sequence shown here is derived from an EMBL/GenBank/DDBJ whole genome shotgun (WGS) entry which is preliminary data.</text>
</comment>
<dbReference type="InterPro" id="IPR011991">
    <property type="entry name" value="ArsR-like_HTH"/>
</dbReference>
<dbReference type="Gene3D" id="1.10.10.10">
    <property type="entry name" value="Winged helix-like DNA-binding domain superfamily/Winged helix DNA-binding domain"/>
    <property type="match status" value="1"/>
</dbReference>
<organism evidence="1">
    <name type="scientific">marine sediment metagenome</name>
    <dbReference type="NCBI Taxonomy" id="412755"/>
    <lineage>
        <taxon>unclassified sequences</taxon>
        <taxon>metagenomes</taxon>
        <taxon>ecological metagenomes</taxon>
    </lineage>
</organism>
<gene>
    <name evidence="1" type="ORF">LCGC14_2392110</name>
</gene>
<evidence type="ECO:0000313" key="1">
    <source>
        <dbReference type="EMBL" id="KKL26757.1"/>
    </source>
</evidence>
<dbReference type="InterPro" id="IPR036390">
    <property type="entry name" value="WH_DNA-bd_sf"/>
</dbReference>
<sequence length="370" mass="43394">MINFIKYQKITNWKNHREKVPIGKIVREIEILKLLDQGLYAQEIVQKISLSQKKLSRIINSFKERGLILQTKRYPKLYQSTNLGKIILEQGDLKQKRIQEYIKEEKTKPSWLKEIRVHKLRFKNTLIHKPSWLNRVRNVEMRNGFSVKRIELKNWTKFLLTFNYQDFDGLEKIEVCNNVIIYNFNRIRDEQYVSSKESLENYFNARIEDCKKARAFIQQRGFEIDNNEPEFCQKPDYAIETHGDPRAFGSLGQYMNISIKTSNEIRKADDSPKNGGEEETNDIEKVKSYFDMPNELEDMNNKLNTLNEKVNQALNKEDLDKLEAKMVQMNNAMISMANGVQRIAETIAGFAKQSKQGSETKAEIVGGMYQ</sequence>
<dbReference type="SUPFAM" id="SSF46785">
    <property type="entry name" value="Winged helix' DNA-binding domain"/>
    <property type="match status" value="1"/>
</dbReference>
<reference evidence="1" key="1">
    <citation type="journal article" date="2015" name="Nature">
        <title>Complex archaea that bridge the gap between prokaryotes and eukaryotes.</title>
        <authorList>
            <person name="Spang A."/>
            <person name="Saw J.H."/>
            <person name="Jorgensen S.L."/>
            <person name="Zaremba-Niedzwiedzka K."/>
            <person name="Martijn J."/>
            <person name="Lind A.E."/>
            <person name="van Eijk R."/>
            <person name="Schleper C."/>
            <person name="Guy L."/>
            <person name="Ettema T.J."/>
        </authorList>
    </citation>
    <scope>NUCLEOTIDE SEQUENCE</scope>
</reference>
<proteinExistence type="predicted"/>
<dbReference type="InterPro" id="IPR036388">
    <property type="entry name" value="WH-like_DNA-bd_sf"/>
</dbReference>
<protein>
    <submittedName>
        <fullName evidence="1">Uncharacterized protein</fullName>
    </submittedName>
</protein>
<accession>A0A0F9CK04</accession>
<dbReference type="AlphaFoldDB" id="A0A0F9CK04"/>
<dbReference type="CDD" id="cd00090">
    <property type="entry name" value="HTH_ARSR"/>
    <property type="match status" value="1"/>
</dbReference>
<name>A0A0F9CK04_9ZZZZ</name>